<protein>
    <submittedName>
        <fullName evidence="2">Uncharacterized protein</fullName>
    </submittedName>
</protein>
<dbReference type="AlphaFoldDB" id="A0A1J8QBB5"/>
<dbReference type="Proteomes" id="UP000183567">
    <property type="component" value="Unassembled WGS sequence"/>
</dbReference>
<evidence type="ECO:0000256" key="1">
    <source>
        <dbReference type="SAM" id="MobiDB-lite"/>
    </source>
</evidence>
<evidence type="ECO:0000313" key="2">
    <source>
        <dbReference type="EMBL" id="OJA10600.1"/>
    </source>
</evidence>
<proteinExistence type="predicted"/>
<reference evidence="2 3" key="1">
    <citation type="submission" date="2016-03" db="EMBL/GenBank/DDBJ databases">
        <title>Comparative genomics of the ectomycorrhizal sister species Rhizopogon vinicolor and Rhizopogon vesiculosus (Basidiomycota: Boletales) reveals a divergence of the mating type B locus.</title>
        <authorList>
            <person name="Mujic A.B."/>
            <person name="Kuo A."/>
            <person name="Tritt A."/>
            <person name="Lipzen A."/>
            <person name="Chen C."/>
            <person name="Johnson J."/>
            <person name="Sharma A."/>
            <person name="Barry K."/>
            <person name="Grigoriev I.V."/>
            <person name="Spatafora J.W."/>
        </authorList>
    </citation>
    <scope>NUCLEOTIDE SEQUENCE [LARGE SCALE GENOMIC DNA]</scope>
    <source>
        <strain evidence="2 3">AM-OR11-056</strain>
    </source>
</reference>
<dbReference type="EMBL" id="LVVM01005429">
    <property type="protein sequence ID" value="OJA10600.1"/>
    <property type="molecule type" value="Genomic_DNA"/>
</dbReference>
<comment type="caution">
    <text evidence="2">The sequence shown here is derived from an EMBL/GenBank/DDBJ whole genome shotgun (WGS) entry which is preliminary data.</text>
</comment>
<feature type="region of interest" description="Disordered" evidence="1">
    <location>
        <begin position="1"/>
        <end position="72"/>
    </location>
</feature>
<gene>
    <name evidence="2" type="ORF">AZE42_08455</name>
</gene>
<dbReference type="OrthoDB" id="3358078at2759"/>
<sequence>MNASPALSPAQVRTLLSGSEMERDTRQRTISVRAARASLDNIRDEREGDSGGSQSYTVVTLPSKAGETTDRD</sequence>
<accession>A0A1J8QBB5</accession>
<organism evidence="2 3">
    <name type="scientific">Rhizopogon vesiculosus</name>
    <dbReference type="NCBI Taxonomy" id="180088"/>
    <lineage>
        <taxon>Eukaryota</taxon>
        <taxon>Fungi</taxon>
        <taxon>Dikarya</taxon>
        <taxon>Basidiomycota</taxon>
        <taxon>Agaricomycotina</taxon>
        <taxon>Agaricomycetes</taxon>
        <taxon>Agaricomycetidae</taxon>
        <taxon>Boletales</taxon>
        <taxon>Suillineae</taxon>
        <taxon>Rhizopogonaceae</taxon>
        <taxon>Rhizopogon</taxon>
    </lineage>
</organism>
<keyword evidence="3" id="KW-1185">Reference proteome</keyword>
<name>A0A1J8QBB5_9AGAM</name>
<evidence type="ECO:0000313" key="3">
    <source>
        <dbReference type="Proteomes" id="UP000183567"/>
    </source>
</evidence>